<gene>
    <name evidence="2" type="ORF">FA10DRAFT_20918</name>
</gene>
<feature type="compositionally biased region" description="Pro residues" evidence="1">
    <location>
        <begin position="113"/>
        <end position="131"/>
    </location>
</feature>
<evidence type="ECO:0000256" key="1">
    <source>
        <dbReference type="SAM" id="MobiDB-lite"/>
    </source>
</evidence>
<dbReference type="Proteomes" id="UP000245768">
    <property type="component" value="Unassembled WGS sequence"/>
</dbReference>
<evidence type="ECO:0000313" key="2">
    <source>
        <dbReference type="EMBL" id="PWN93406.1"/>
    </source>
</evidence>
<proteinExistence type="predicted"/>
<dbReference type="GeneID" id="37040380"/>
<sequence>MYELSPMPPPTPARWSMPAPGPAMSKLEGGRDAMPADGPAPKAKPDSSAREPARPLLCPASAPPPRLLGVVVPSALDAPASMSPSEEPGLSRWVIPARAAIESGPAASCSLPVSPPLPPAAPPPTPPPPPPRLDDAAVPLFLSFRVAWGRFEASKNVSDSKGKTKDANQRHPSLFLRAGEVRLHLDYSPARLPSPPSFSSRSRVRRSCTAARSLSRTAFLALLASSSTFWRSCS</sequence>
<reference evidence="2 3" key="1">
    <citation type="journal article" date="2018" name="Mol. Biol. Evol.">
        <title>Broad Genomic Sampling Reveals a Smut Pathogenic Ancestry of the Fungal Clade Ustilaginomycotina.</title>
        <authorList>
            <person name="Kijpornyongpan T."/>
            <person name="Mondo S.J."/>
            <person name="Barry K."/>
            <person name="Sandor L."/>
            <person name="Lee J."/>
            <person name="Lipzen A."/>
            <person name="Pangilinan J."/>
            <person name="LaButti K."/>
            <person name="Hainaut M."/>
            <person name="Henrissat B."/>
            <person name="Grigoriev I.V."/>
            <person name="Spatafora J.W."/>
            <person name="Aime M.C."/>
        </authorList>
    </citation>
    <scope>NUCLEOTIDE SEQUENCE [LARGE SCALE GENOMIC DNA]</scope>
    <source>
        <strain evidence="2 3">MCA 4198</strain>
    </source>
</reference>
<accession>A0A316YWI1</accession>
<organism evidence="2 3">
    <name type="scientific">Acaromyces ingoldii</name>
    <dbReference type="NCBI Taxonomy" id="215250"/>
    <lineage>
        <taxon>Eukaryota</taxon>
        <taxon>Fungi</taxon>
        <taxon>Dikarya</taxon>
        <taxon>Basidiomycota</taxon>
        <taxon>Ustilaginomycotina</taxon>
        <taxon>Exobasidiomycetes</taxon>
        <taxon>Exobasidiales</taxon>
        <taxon>Cryptobasidiaceae</taxon>
        <taxon>Acaromyces</taxon>
    </lineage>
</organism>
<feature type="compositionally biased region" description="Low complexity" evidence="1">
    <location>
        <begin position="32"/>
        <end position="41"/>
    </location>
</feature>
<keyword evidence="3" id="KW-1185">Reference proteome</keyword>
<feature type="region of interest" description="Disordered" evidence="1">
    <location>
        <begin position="1"/>
        <end position="62"/>
    </location>
</feature>
<feature type="compositionally biased region" description="Pro residues" evidence="1">
    <location>
        <begin position="1"/>
        <end position="12"/>
    </location>
</feature>
<dbReference type="RefSeq" id="XP_025380604.1">
    <property type="nucleotide sequence ID" value="XM_025518464.1"/>
</dbReference>
<evidence type="ECO:0000313" key="3">
    <source>
        <dbReference type="Proteomes" id="UP000245768"/>
    </source>
</evidence>
<name>A0A316YWI1_9BASI</name>
<dbReference type="AlphaFoldDB" id="A0A316YWI1"/>
<dbReference type="InParanoid" id="A0A316YWI1"/>
<protein>
    <submittedName>
        <fullName evidence="2">Uncharacterized protein</fullName>
    </submittedName>
</protein>
<feature type="region of interest" description="Disordered" evidence="1">
    <location>
        <begin position="106"/>
        <end position="134"/>
    </location>
</feature>
<feature type="compositionally biased region" description="Basic and acidic residues" evidence="1">
    <location>
        <begin position="43"/>
        <end position="53"/>
    </location>
</feature>
<dbReference type="EMBL" id="KZ819634">
    <property type="protein sequence ID" value="PWN93406.1"/>
    <property type="molecule type" value="Genomic_DNA"/>
</dbReference>